<gene>
    <name evidence="1" type="ORF">EDD36DRAFT_192274</name>
</gene>
<dbReference type="Proteomes" id="UP001203852">
    <property type="component" value="Unassembled WGS sequence"/>
</dbReference>
<dbReference type="InterPro" id="IPR038491">
    <property type="entry name" value="Velvet_dom_sf"/>
</dbReference>
<dbReference type="AlphaFoldDB" id="A0AAN6E0L5"/>
<reference evidence="1" key="1">
    <citation type="journal article" date="2022" name="bioRxiv">
        <title>Deciphering the potential niche of two novel black yeast fungi from a biological soil crust based on their genomes, phenotypes, and melanin regulation.</title>
        <authorList>
            <consortium name="DOE Joint Genome Institute"/>
            <person name="Carr E.C."/>
            <person name="Barton Q."/>
            <person name="Grambo S."/>
            <person name="Sullivan M."/>
            <person name="Renfro C.M."/>
            <person name="Kuo A."/>
            <person name="Pangilinan J."/>
            <person name="Lipzen A."/>
            <person name="Keymanesh K."/>
            <person name="Savage E."/>
            <person name="Barry K."/>
            <person name="Grigoriev I.V."/>
            <person name="Riekhof W.R."/>
            <person name="Harris S.S."/>
        </authorList>
    </citation>
    <scope>NUCLEOTIDE SEQUENCE</scope>
    <source>
        <strain evidence="1">JF 03-4F</strain>
    </source>
</reference>
<dbReference type="EMBL" id="MU404352">
    <property type="protein sequence ID" value="KAI1615583.1"/>
    <property type="molecule type" value="Genomic_DNA"/>
</dbReference>
<accession>A0AAN6E0L5</accession>
<organism evidence="1 2">
    <name type="scientific">Exophiala viscosa</name>
    <dbReference type="NCBI Taxonomy" id="2486360"/>
    <lineage>
        <taxon>Eukaryota</taxon>
        <taxon>Fungi</taxon>
        <taxon>Dikarya</taxon>
        <taxon>Ascomycota</taxon>
        <taxon>Pezizomycotina</taxon>
        <taxon>Eurotiomycetes</taxon>
        <taxon>Chaetothyriomycetidae</taxon>
        <taxon>Chaetothyriales</taxon>
        <taxon>Herpotrichiellaceae</taxon>
        <taxon>Exophiala</taxon>
    </lineage>
</organism>
<protein>
    <recommendedName>
        <fullName evidence="3">Velvet domain-containing protein</fullName>
    </recommendedName>
</protein>
<comment type="caution">
    <text evidence="1">The sequence shown here is derived from an EMBL/GenBank/DDBJ whole genome shotgun (WGS) entry which is preliminary data.</text>
</comment>
<keyword evidence="2" id="KW-1185">Reference proteome</keyword>
<evidence type="ECO:0000313" key="2">
    <source>
        <dbReference type="Proteomes" id="UP001203852"/>
    </source>
</evidence>
<evidence type="ECO:0008006" key="3">
    <source>
        <dbReference type="Google" id="ProtNLM"/>
    </source>
</evidence>
<sequence>MPEGHYQMEFSIAPTPRLAAGVPFRTPIIVTFSAATITEVDNREDAETFSLSDLSGAWAMISLTTADMQENLAPPRTDLLRGNTADSIHPIDQEQVVDRPTIGYATFRGLVIAEPGQYRLKVNIIDMDSVFYDGSDPSAGVVLPSLYSQVFEVVEGDEHGVCESKVAETITRLRSMGVDC</sequence>
<evidence type="ECO:0000313" key="1">
    <source>
        <dbReference type="EMBL" id="KAI1615583.1"/>
    </source>
</evidence>
<dbReference type="Gene3D" id="2.60.40.3960">
    <property type="entry name" value="Velvet domain"/>
    <property type="match status" value="1"/>
</dbReference>
<name>A0AAN6E0L5_9EURO</name>
<proteinExistence type="predicted"/>